<keyword evidence="2" id="KW-1185">Reference proteome</keyword>
<reference evidence="1 2" key="1">
    <citation type="journal article" date="2019" name="Emerg. Microbes Infect.">
        <title>Comprehensive subspecies identification of 175 nontuberculous mycobacteria species based on 7547 genomic profiles.</title>
        <authorList>
            <person name="Matsumoto Y."/>
            <person name="Kinjo T."/>
            <person name="Motooka D."/>
            <person name="Nabeya D."/>
            <person name="Jung N."/>
            <person name="Uechi K."/>
            <person name="Horii T."/>
            <person name="Iida T."/>
            <person name="Fujita J."/>
            <person name="Nakamura S."/>
        </authorList>
    </citation>
    <scope>NUCLEOTIDE SEQUENCE [LARGE SCALE GENOMIC DNA]</scope>
    <source>
        <strain evidence="1 2">JCM 12404</strain>
    </source>
</reference>
<organism evidence="1 2">
    <name type="scientific">Mycobacterium cookii</name>
    <dbReference type="NCBI Taxonomy" id="1775"/>
    <lineage>
        <taxon>Bacteria</taxon>
        <taxon>Bacillati</taxon>
        <taxon>Actinomycetota</taxon>
        <taxon>Actinomycetes</taxon>
        <taxon>Mycobacteriales</taxon>
        <taxon>Mycobacteriaceae</taxon>
        <taxon>Mycobacterium</taxon>
    </lineage>
</organism>
<evidence type="ECO:0000313" key="1">
    <source>
        <dbReference type="EMBL" id="BBX46869.1"/>
    </source>
</evidence>
<dbReference type="EMBL" id="AP022569">
    <property type="protein sequence ID" value="BBX46869.1"/>
    <property type="molecule type" value="Genomic_DNA"/>
</dbReference>
<accession>A0A7I7KYT0</accession>
<gene>
    <name evidence="1" type="ORF">MCOO_28840</name>
</gene>
<name>A0A7I7KYT0_9MYCO</name>
<dbReference type="RefSeq" id="WP_163776957.1">
    <property type="nucleotide sequence ID" value="NZ_AP022569.1"/>
</dbReference>
<proteinExistence type="predicted"/>
<dbReference type="AlphaFoldDB" id="A0A7I7KYT0"/>
<evidence type="ECO:0000313" key="2">
    <source>
        <dbReference type="Proteomes" id="UP000465866"/>
    </source>
</evidence>
<protein>
    <recommendedName>
        <fullName evidence="3">ParB/Sulfiredoxin domain-containing protein</fullName>
    </recommendedName>
</protein>
<evidence type="ECO:0008006" key="3">
    <source>
        <dbReference type="Google" id="ProtNLM"/>
    </source>
</evidence>
<dbReference type="Proteomes" id="UP000465866">
    <property type="component" value="Chromosome"/>
</dbReference>
<sequence>MASSNEVLWGDEPDEHDYPAAADYLALLATAEQISEIVAALKQAPIVRKKAKDLLRASCLQLLPVDNPHVSRDLKKIKKGQRLSPILAVRGDLNTGVAMQIADGYHRVCASYWTDENTDIPVRIVPATK</sequence>
<dbReference type="KEGG" id="mcoo:MCOO_28840"/>